<evidence type="ECO:0000256" key="3">
    <source>
        <dbReference type="ARBA" id="ARBA00008342"/>
    </source>
</evidence>
<evidence type="ECO:0000256" key="5">
    <source>
        <dbReference type="ARBA" id="ARBA00019087"/>
    </source>
</evidence>
<evidence type="ECO:0000256" key="2">
    <source>
        <dbReference type="ARBA" id="ARBA00004993"/>
    </source>
</evidence>
<proteinExistence type="inferred from homology"/>
<evidence type="ECO:0000256" key="1">
    <source>
        <dbReference type="ARBA" id="ARBA00003937"/>
    </source>
</evidence>
<evidence type="ECO:0000256" key="11">
    <source>
        <dbReference type="ARBA" id="ARBA00049191"/>
    </source>
</evidence>
<name>A0A6S5RHV8_9GAMM</name>
<dbReference type="InterPro" id="IPR041354">
    <property type="entry name" value="4PPT_N"/>
</dbReference>
<gene>
    <name evidence="16" type="ORF">WP8S17C03_16300</name>
</gene>
<dbReference type="EMBL" id="AP022213">
    <property type="protein sequence ID" value="BBT15581.1"/>
    <property type="molecule type" value="Genomic_DNA"/>
</dbReference>
<feature type="binding site" evidence="12">
    <location>
        <begin position="107"/>
        <end position="108"/>
    </location>
    <ligand>
        <name>CoA</name>
        <dbReference type="ChEBI" id="CHEBI:57287"/>
    </ligand>
</feature>
<evidence type="ECO:0000256" key="13">
    <source>
        <dbReference type="PIRSR" id="PIRSR603542-2"/>
    </source>
</evidence>
<dbReference type="PANTHER" id="PTHR38096">
    <property type="entry name" value="ENTEROBACTIN SYNTHASE COMPONENT D"/>
    <property type="match status" value="1"/>
</dbReference>
<keyword evidence="6 16" id="KW-0808">Transferase</keyword>
<keyword evidence="7" id="KW-0259">Enterobactin biosynthesis</keyword>
<feature type="binding site" evidence="12">
    <location>
        <position position="129"/>
    </location>
    <ligand>
        <name>CoA</name>
        <dbReference type="ChEBI" id="CHEBI:57287"/>
    </ligand>
</feature>
<dbReference type="GO" id="GO:0005886">
    <property type="term" value="C:plasma membrane"/>
    <property type="evidence" value="ECO:0007669"/>
    <property type="project" value="TreeGrafter"/>
</dbReference>
<dbReference type="UniPathway" id="UPA00017"/>
<comment type="catalytic activity">
    <reaction evidence="11">
        <text>apo-[peptidyl-carrier protein] + CoA = holo-[peptidyl-carrier protein] + adenosine 3',5'-bisphosphate + H(+)</text>
        <dbReference type="Rhea" id="RHEA:46228"/>
        <dbReference type="Rhea" id="RHEA-COMP:11479"/>
        <dbReference type="Rhea" id="RHEA-COMP:11480"/>
        <dbReference type="ChEBI" id="CHEBI:15378"/>
        <dbReference type="ChEBI" id="CHEBI:29999"/>
        <dbReference type="ChEBI" id="CHEBI:57287"/>
        <dbReference type="ChEBI" id="CHEBI:58343"/>
        <dbReference type="ChEBI" id="CHEBI:64479"/>
    </reaction>
</comment>
<evidence type="ECO:0000259" key="14">
    <source>
        <dbReference type="Pfam" id="PF01648"/>
    </source>
</evidence>
<evidence type="ECO:0000313" key="17">
    <source>
        <dbReference type="Proteomes" id="UP000515591"/>
    </source>
</evidence>
<comment type="pathway">
    <text evidence="2">Siderophore biosynthesis; enterobactin biosynthesis.</text>
</comment>
<feature type="binding site" evidence="12">
    <location>
        <position position="63"/>
    </location>
    <ligand>
        <name>CoA</name>
        <dbReference type="ChEBI" id="CHEBI:57287"/>
    </ligand>
</feature>
<dbReference type="GO" id="GO:0000287">
    <property type="term" value="F:magnesium ion binding"/>
    <property type="evidence" value="ECO:0007669"/>
    <property type="project" value="InterPro"/>
</dbReference>
<dbReference type="Gene3D" id="3.90.470.20">
    <property type="entry name" value="4'-phosphopantetheinyl transferase domain"/>
    <property type="match status" value="1"/>
</dbReference>
<comment type="similarity">
    <text evidence="3">Belongs to the P-Pant transferase superfamily. EntD family.</text>
</comment>
<dbReference type="GO" id="GO:0009366">
    <property type="term" value="C:enterobactin synthetase complex"/>
    <property type="evidence" value="ECO:0007669"/>
    <property type="project" value="InterPro"/>
</dbReference>
<dbReference type="SUPFAM" id="SSF56214">
    <property type="entry name" value="4'-phosphopantetheinyl transferase"/>
    <property type="match status" value="1"/>
</dbReference>
<evidence type="ECO:0000256" key="8">
    <source>
        <dbReference type="ARBA" id="ARBA00029894"/>
    </source>
</evidence>
<protein>
    <recommendedName>
        <fullName evidence="5">Enterobactin synthase component D</fullName>
    </recommendedName>
    <alternativeName>
        <fullName evidence="8">4'-phosphopantetheinyl transferase EntD</fullName>
    </alternativeName>
    <alternativeName>
        <fullName evidence="9">Enterochelin synthase D</fullName>
    </alternativeName>
</protein>
<evidence type="ECO:0000256" key="9">
    <source>
        <dbReference type="ARBA" id="ARBA00031996"/>
    </source>
</evidence>
<feature type="binding site" evidence="13">
    <location>
        <position position="131"/>
    </location>
    <ligand>
        <name>Mg(2+)</name>
        <dbReference type="ChEBI" id="CHEBI:18420"/>
    </ligand>
</feature>
<sequence>MRAMNLTLPPFCTQPDAAWPFAEALEGVGFHSCRFDPAALDDGDFARCSIPTTPSIQRSVAKRRAEYLAGRLCARAALQALTGQAEVPATGEDRAPVWPAGVVGSITHGTGQAASVVARAKAWRGLGLDLEQRLEAERALRLAGEILTEAELQRLDALPLEARAERVTLTFSIKESLFKALYPLVGVRFYFHDAEVLAVDGHRVQLRLLIDLSAEWHQGRELQGQVRHYPDRLLTLVAVR</sequence>
<feature type="domain" description="4'-phosphopantetheinyl transferase" evidence="14">
    <location>
        <begin position="125"/>
        <end position="219"/>
    </location>
</feature>
<comment type="subunit">
    <text evidence="4">EntB, EntD, EntE, and EntF form a multienzyme complex called enterobactin synthase.</text>
</comment>
<evidence type="ECO:0000256" key="7">
    <source>
        <dbReference type="ARBA" id="ARBA00023191"/>
    </source>
</evidence>
<comment type="cofactor">
    <cofactor evidence="13">
        <name>Mg(2+)</name>
        <dbReference type="ChEBI" id="CHEBI:18420"/>
    </cofactor>
</comment>
<keyword evidence="13" id="KW-0460">Magnesium</keyword>
<dbReference type="Proteomes" id="UP000515591">
    <property type="component" value="Chromosome"/>
</dbReference>
<dbReference type="GO" id="GO:0008897">
    <property type="term" value="F:holo-[acyl-carrier-protein] synthase activity"/>
    <property type="evidence" value="ECO:0007669"/>
    <property type="project" value="InterPro"/>
</dbReference>
<feature type="domain" description="4'-phosphopantetheinyl transferase N-terminal" evidence="15">
    <location>
        <begin position="56"/>
        <end position="118"/>
    </location>
</feature>
<dbReference type="PRINTS" id="PR01399">
    <property type="entry name" value="ENTSNTHTASED"/>
</dbReference>
<evidence type="ECO:0000313" key="16">
    <source>
        <dbReference type="EMBL" id="BBT15581.1"/>
    </source>
</evidence>
<keyword evidence="13" id="KW-0479">Metal-binding</keyword>
<dbReference type="PANTHER" id="PTHR38096:SF1">
    <property type="entry name" value="ENTEROBACTIN SYNTHASE COMPONENT D"/>
    <property type="match status" value="1"/>
</dbReference>
<dbReference type="Pfam" id="PF17837">
    <property type="entry name" value="4PPT_N"/>
    <property type="match status" value="1"/>
</dbReference>
<evidence type="ECO:0000259" key="15">
    <source>
        <dbReference type="Pfam" id="PF17837"/>
    </source>
</evidence>
<evidence type="ECO:0000256" key="10">
    <source>
        <dbReference type="ARBA" id="ARBA00049176"/>
    </source>
</evidence>
<organism evidence="16 17">
    <name type="scientific">Metapseudomonas otitidis</name>
    <dbReference type="NCBI Taxonomy" id="319939"/>
    <lineage>
        <taxon>Bacteria</taxon>
        <taxon>Pseudomonadati</taxon>
        <taxon>Pseudomonadota</taxon>
        <taxon>Gammaproteobacteria</taxon>
        <taxon>Pseudomonadales</taxon>
        <taxon>Pseudomonadaceae</taxon>
        <taxon>Metapseudomonas</taxon>
    </lineage>
</organism>
<evidence type="ECO:0000256" key="4">
    <source>
        <dbReference type="ARBA" id="ARBA00011503"/>
    </source>
</evidence>
<dbReference type="InterPro" id="IPR008278">
    <property type="entry name" value="4-PPantetheinyl_Trfase_dom"/>
</dbReference>
<evidence type="ECO:0000256" key="12">
    <source>
        <dbReference type="PIRSR" id="PIRSR603542-1"/>
    </source>
</evidence>
<dbReference type="InterPro" id="IPR003542">
    <property type="entry name" value="Enbac_synth_compD-like"/>
</dbReference>
<feature type="binding site" evidence="12">
    <location>
        <position position="175"/>
    </location>
    <ligand>
        <name>CoA</name>
        <dbReference type="ChEBI" id="CHEBI:57287"/>
    </ligand>
</feature>
<dbReference type="GO" id="GO:0009239">
    <property type="term" value="P:enterobactin biosynthetic process"/>
    <property type="evidence" value="ECO:0007669"/>
    <property type="project" value="UniProtKB-UniPathway"/>
</dbReference>
<dbReference type="Pfam" id="PF01648">
    <property type="entry name" value="ACPS"/>
    <property type="match status" value="1"/>
</dbReference>
<accession>A0A6S5RHV8</accession>
<dbReference type="InterPro" id="IPR037143">
    <property type="entry name" value="4-PPantetheinyl_Trfase_dom_sf"/>
</dbReference>
<evidence type="ECO:0000256" key="6">
    <source>
        <dbReference type="ARBA" id="ARBA00022679"/>
    </source>
</evidence>
<feature type="binding site" evidence="13">
    <location>
        <position position="129"/>
    </location>
    <ligand>
        <name>Mg(2+)</name>
        <dbReference type="ChEBI" id="CHEBI:18420"/>
    </ligand>
</feature>
<reference evidence="16 17" key="1">
    <citation type="submission" date="2019-12" db="EMBL/GenBank/DDBJ databases">
        <title>complete genome sequences of Pseudomonas otitidis str. WP8-S17-CRE-03 isolated from wastewater treatment plant effluent.</title>
        <authorList>
            <person name="Sekizuka T."/>
            <person name="Itokawa K."/>
            <person name="Yatsu K."/>
            <person name="Inamine Y."/>
            <person name="Kuroda M."/>
        </authorList>
    </citation>
    <scope>NUCLEOTIDE SEQUENCE [LARGE SCALE GENOMIC DNA]</scope>
    <source>
        <strain evidence="16 17">WP8-S17-CRE-03</strain>
    </source>
</reference>
<comment type="function">
    <text evidence="1">Involved in the biosynthesis of the siderophore enterobactin (enterochelin), which is a macrocyclic trimeric lactone of N-(2,3-dihydroxybenzoyl)-serine. The serine trilactone serves as a scaffolding for the three catechol functionalities that provide hexadentate coordination for the tightly ligated iron(2+) atoms. Plays an essential role in the assembly of the enterobactin by catalyzing the transfer of the 4'-phosphopantetheine (Ppant) moiety from coenzyme A to the apo-domains of both EntB (ArCP domain) and EntF (PCP domain) to yield their holo-forms which make them competent for the activation of 2,3-dihydroxybenzoate (DHB) and L-serine, respectively.</text>
</comment>
<dbReference type="AlphaFoldDB" id="A0A6S5RHV8"/>
<feature type="binding site" evidence="12">
    <location>
        <position position="179"/>
    </location>
    <ligand>
        <name>CoA</name>
        <dbReference type="ChEBI" id="CHEBI:57287"/>
    </ligand>
</feature>
<comment type="catalytic activity">
    <reaction evidence="10">
        <text>apo-[aryl-carrier protein] + CoA = holo-[aryl-carrier protein] + adenosine 3',5'-bisphosphate + H(+)</text>
        <dbReference type="Rhea" id="RHEA:48404"/>
        <dbReference type="Rhea" id="RHEA-COMP:15903"/>
        <dbReference type="Rhea" id="RHEA-COMP:17557"/>
        <dbReference type="ChEBI" id="CHEBI:15378"/>
        <dbReference type="ChEBI" id="CHEBI:29999"/>
        <dbReference type="ChEBI" id="CHEBI:57287"/>
        <dbReference type="ChEBI" id="CHEBI:58343"/>
        <dbReference type="ChEBI" id="CHEBI:64479"/>
    </reaction>
</comment>
<feature type="binding site" evidence="12">
    <location>
        <position position="71"/>
    </location>
    <ligand>
        <name>CoA</name>
        <dbReference type="ChEBI" id="CHEBI:57287"/>
    </ligand>
</feature>